<feature type="region of interest" description="Disordered" evidence="1">
    <location>
        <begin position="77"/>
        <end position="103"/>
    </location>
</feature>
<sequence length="103" mass="10862">MGGPALHLAMAALQHGVVGGQVRERVDLDRLAIGHPHDPCVAIAITAAIAQRGRGFPLHDDVLAIGPDALLHRPQWRGQPLGERPHRGVDQRVATTQGAGARA</sequence>
<accession>A0A854CMT3</accession>
<evidence type="ECO:0000313" key="2">
    <source>
        <dbReference type="EMBL" id="OLG93574.1"/>
    </source>
</evidence>
<gene>
    <name evidence="2" type="ORF">BXO512_04365</name>
</gene>
<protein>
    <submittedName>
        <fullName evidence="2">Uncharacterized protein</fullName>
    </submittedName>
</protein>
<proteinExistence type="predicted"/>
<organism evidence="2">
    <name type="scientific">Xanthomonas oryzae pv. oryzae</name>
    <dbReference type="NCBI Taxonomy" id="64187"/>
    <lineage>
        <taxon>Bacteria</taxon>
        <taxon>Pseudomonadati</taxon>
        <taxon>Pseudomonadota</taxon>
        <taxon>Gammaproteobacteria</taxon>
        <taxon>Lysobacterales</taxon>
        <taxon>Lysobacteraceae</taxon>
        <taxon>Xanthomonas</taxon>
    </lineage>
</organism>
<dbReference type="AlphaFoldDB" id="A0A854CMT3"/>
<evidence type="ECO:0000256" key="1">
    <source>
        <dbReference type="SAM" id="MobiDB-lite"/>
    </source>
</evidence>
<reference evidence="2" key="1">
    <citation type="submission" date="2015-01" db="EMBL/GenBank/DDBJ databases">
        <title>Population genomics of rice bacterial leaf blight strains from India.</title>
        <authorList>
            <person name="Midha S."/>
            <person name="Anil M.G."/>
            <person name="Mishra D."/>
            <person name="Brahma K."/>
            <person name="Laha G.S."/>
            <person name="Sundaram R.M."/>
            <person name="Sonti R.V."/>
            <person name="Patil P.B."/>
        </authorList>
    </citation>
    <scope>NUCLEOTIDE SEQUENCE</scope>
    <source>
        <strain evidence="2">BXO512</strain>
    </source>
</reference>
<name>A0A854CMT3_XANOO</name>
<comment type="caution">
    <text evidence="2">The sequence shown here is derived from an EMBL/GenBank/DDBJ whole genome shotgun (WGS) entry which is preliminary data.</text>
</comment>
<feature type="compositionally biased region" description="Polar residues" evidence="1">
    <location>
        <begin position="93"/>
        <end position="103"/>
    </location>
</feature>
<dbReference type="EMBL" id="JXEA01000049">
    <property type="protein sequence ID" value="OLG93574.1"/>
    <property type="molecule type" value="Genomic_DNA"/>
</dbReference>